<keyword evidence="3" id="KW-0408">Iron</keyword>
<keyword evidence="1" id="KW-0949">S-adenosyl-L-methionine</keyword>
<dbReference type="SMART" id="SM00729">
    <property type="entry name" value="Elp3"/>
    <property type="match status" value="1"/>
</dbReference>
<feature type="non-terminal residue" evidence="6">
    <location>
        <position position="274"/>
    </location>
</feature>
<evidence type="ECO:0000259" key="5">
    <source>
        <dbReference type="PROSITE" id="PS51918"/>
    </source>
</evidence>
<dbReference type="InterPro" id="IPR006638">
    <property type="entry name" value="Elp3/MiaA/NifB-like_rSAM"/>
</dbReference>
<keyword evidence="2" id="KW-0479">Metal-binding</keyword>
<keyword evidence="4" id="KW-0411">Iron-sulfur</keyword>
<feature type="non-terminal residue" evidence="6">
    <location>
        <position position="1"/>
    </location>
</feature>
<dbReference type="CDD" id="cd01335">
    <property type="entry name" value="Radical_SAM"/>
    <property type="match status" value="1"/>
</dbReference>
<evidence type="ECO:0000256" key="1">
    <source>
        <dbReference type="ARBA" id="ARBA00022691"/>
    </source>
</evidence>
<name>X0TPT9_9ZZZZ</name>
<evidence type="ECO:0000313" key="6">
    <source>
        <dbReference type="EMBL" id="GAF95533.1"/>
    </source>
</evidence>
<dbReference type="EMBL" id="BARS01019857">
    <property type="protein sequence ID" value="GAF95533.1"/>
    <property type="molecule type" value="Genomic_DNA"/>
</dbReference>
<comment type="caution">
    <text evidence="6">The sequence shown here is derived from an EMBL/GenBank/DDBJ whole genome shotgun (WGS) entry which is preliminary data.</text>
</comment>
<dbReference type="Pfam" id="PF04055">
    <property type="entry name" value="Radical_SAM"/>
    <property type="match status" value="1"/>
</dbReference>
<dbReference type="GO" id="GO:0046872">
    <property type="term" value="F:metal ion binding"/>
    <property type="evidence" value="ECO:0007669"/>
    <property type="project" value="UniProtKB-KW"/>
</dbReference>
<dbReference type="InterPro" id="IPR058240">
    <property type="entry name" value="rSAM_sf"/>
</dbReference>
<dbReference type="GO" id="GO:0051536">
    <property type="term" value="F:iron-sulfur cluster binding"/>
    <property type="evidence" value="ECO:0007669"/>
    <property type="project" value="UniProtKB-KW"/>
</dbReference>
<feature type="domain" description="Radical SAM core" evidence="5">
    <location>
        <begin position="1"/>
        <end position="199"/>
    </location>
</feature>
<evidence type="ECO:0000256" key="2">
    <source>
        <dbReference type="ARBA" id="ARBA00022723"/>
    </source>
</evidence>
<dbReference type="PROSITE" id="PS51918">
    <property type="entry name" value="RADICAL_SAM"/>
    <property type="match status" value="1"/>
</dbReference>
<sequence length="274" mass="31555">GLSRVLWPTYDLAEIIDRINTQKTGLKRICIQTIRYEKSTEDLIEIIKQFSESKISTPLTVCCYPTSKEIFLKMKNFGVTRVGISFDCATPEIYNEIKGNKRGSEISWKMMEKSIQEAVEIFGKRFVSTHLIIGLGETEREAIQFLQKFSDQNITVGLFAFTPVKGTPLEKHPQPDIESYRRIQLARYLINAGKTTFSKITFSKKVEQRDQVLDFGVKKEELEKIISYGKPFRTSGCPHCNRPFYNESPGKDMYNFPSELTEEDIAVVRKSFFI</sequence>
<evidence type="ECO:0000256" key="3">
    <source>
        <dbReference type="ARBA" id="ARBA00023004"/>
    </source>
</evidence>
<gene>
    <name evidence="6" type="ORF">S01H1_32107</name>
</gene>
<evidence type="ECO:0000256" key="4">
    <source>
        <dbReference type="ARBA" id="ARBA00023014"/>
    </source>
</evidence>
<reference evidence="6" key="1">
    <citation type="journal article" date="2014" name="Front. Microbiol.">
        <title>High frequency of phylogenetically diverse reductive dehalogenase-homologous genes in deep subseafloor sedimentary metagenomes.</title>
        <authorList>
            <person name="Kawai M."/>
            <person name="Futagami T."/>
            <person name="Toyoda A."/>
            <person name="Takaki Y."/>
            <person name="Nishi S."/>
            <person name="Hori S."/>
            <person name="Arai W."/>
            <person name="Tsubouchi T."/>
            <person name="Morono Y."/>
            <person name="Uchiyama I."/>
            <person name="Ito T."/>
            <person name="Fujiyama A."/>
            <person name="Inagaki F."/>
            <person name="Takami H."/>
        </authorList>
    </citation>
    <scope>NUCLEOTIDE SEQUENCE</scope>
    <source>
        <strain evidence="6">Expedition CK06-06</strain>
    </source>
</reference>
<dbReference type="Gene3D" id="3.20.20.70">
    <property type="entry name" value="Aldolase class I"/>
    <property type="match status" value="1"/>
</dbReference>
<dbReference type="AlphaFoldDB" id="X0TPT9"/>
<dbReference type="InterPro" id="IPR007197">
    <property type="entry name" value="rSAM"/>
</dbReference>
<accession>X0TPT9</accession>
<dbReference type="GO" id="GO:0003824">
    <property type="term" value="F:catalytic activity"/>
    <property type="evidence" value="ECO:0007669"/>
    <property type="project" value="InterPro"/>
</dbReference>
<proteinExistence type="predicted"/>
<dbReference type="InterPro" id="IPR013785">
    <property type="entry name" value="Aldolase_TIM"/>
</dbReference>
<dbReference type="SUPFAM" id="SSF102114">
    <property type="entry name" value="Radical SAM enzymes"/>
    <property type="match status" value="1"/>
</dbReference>
<organism evidence="6">
    <name type="scientific">marine sediment metagenome</name>
    <dbReference type="NCBI Taxonomy" id="412755"/>
    <lineage>
        <taxon>unclassified sequences</taxon>
        <taxon>metagenomes</taxon>
        <taxon>ecological metagenomes</taxon>
    </lineage>
</organism>
<protein>
    <recommendedName>
        <fullName evidence="5">Radical SAM core domain-containing protein</fullName>
    </recommendedName>
</protein>